<dbReference type="Gene3D" id="1.20.120.1080">
    <property type="match status" value="1"/>
</dbReference>
<evidence type="ECO:0000259" key="6">
    <source>
        <dbReference type="PROSITE" id="PS51192"/>
    </source>
</evidence>
<evidence type="ECO:0000256" key="1">
    <source>
        <dbReference type="ARBA" id="ARBA00022741"/>
    </source>
</evidence>
<dbReference type="SMART" id="SM00847">
    <property type="entry name" value="HA2"/>
    <property type="match status" value="1"/>
</dbReference>
<evidence type="ECO:0000313" key="8">
    <source>
        <dbReference type="EMBL" id="SJM28696.1"/>
    </source>
</evidence>
<feature type="domain" description="Helicase ATP-binding" evidence="6">
    <location>
        <begin position="27"/>
        <end position="191"/>
    </location>
</feature>
<dbReference type="Pfam" id="PF00271">
    <property type="entry name" value="Helicase_C"/>
    <property type="match status" value="1"/>
</dbReference>
<dbReference type="SMART" id="SM00490">
    <property type="entry name" value="HELICc"/>
    <property type="match status" value="1"/>
</dbReference>
<evidence type="ECO:0000256" key="5">
    <source>
        <dbReference type="SAM" id="MobiDB-lite"/>
    </source>
</evidence>
<dbReference type="PROSITE" id="PS51194">
    <property type="entry name" value="HELICASE_CTER"/>
    <property type="match status" value="1"/>
</dbReference>
<dbReference type="InterPro" id="IPR049614">
    <property type="entry name" value="HrpB_DEXH"/>
</dbReference>
<dbReference type="Pfam" id="PF00270">
    <property type="entry name" value="DEAD"/>
    <property type="match status" value="1"/>
</dbReference>
<keyword evidence="2 8" id="KW-0378">Hydrolase</keyword>
<dbReference type="NCBIfam" id="TIGR01970">
    <property type="entry name" value="DEAH_box_HrpB"/>
    <property type="match status" value="1"/>
</dbReference>
<evidence type="ECO:0000256" key="4">
    <source>
        <dbReference type="ARBA" id="ARBA00022840"/>
    </source>
</evidence>
<dbReference type="Pfam" id="PF08482">
    <property type="entry name" value="HrpB_C"/>
    <property type="match status" value="1"/>
</dbReference>
<dbReference type="GO" id="GO:0003724">
    <property type="term" value="F:RNA helicase activity"/>
    <property type="evidence" value="ECO:0007669"/>
    <property type="project" value="UniProtKB-EC"/>
</dbReference>
<dbReference type="Proteomes" id="UP000245698">
    <property type="component" value="Unassembled WGS sequence"/>
</dbReference>
<reference evidence="9" key="1">
    <citation type="submission" date="2016-12" db="EMBL/GenBank/DDBJ databases">
        <authorList>
            <person name="Brunel B."/>
        </authorList>
    </citation>
    <scope>NUCLEOTIDE SEQUENCE [LARGE SCALE GENOMIC DNA]</scope>
</reference>
<keyword evidence="4" id="KW-0067">ATP-binding</keyword>
<keyword evidence="3 8" id="KW-0347">Helicase</keyword>
<proteinExistence type="predicted"/>
<evidence type="ECO:0000313" key="9">
    <source>
        <dbReference type="Proteomes" id="UP000245698"/>
    </source>
</evidence>
<dbReference type="InterPro" id="IPR007502">
    <property type="entry name" value="Helicase-assoc_dom"/>
</dbReference>
<feature type="domain" description="Helicase C-terminal" evidence="7">
    <location>
        <begin position="209"/>
        <end position="382"/>
    </location>
</feature>
<dbReference type="InterPro" id="IPR013689">
    <property type="entry name" value="RNA_helicase_ATP-dep_HrpB_C"/>
</dbReference>
<dbReference type="SMART" id="SM00487">
    <property type="entry name" value="DEXDc"/>
    <property type="match status" value="1"/>
</dbReference>
<gene>
    <name evidence="8" type="primary">hrpB</name>
    <name evidence="8" type="ORF">BQ8482_110626</name>
</gene>
<sequence>MDGCILGTMTRKPLPQFPVSAVLPALSEALGHGNSAVLVAPPGAGKTTLVPLALLDAAWLGTGKIILLEPRRLAARAAARRMAELFGEEPGETVGYAMRMENRTSARTRILVVTEGVLSRMILDDPELPGVSAVFFDEFHERSLDGDFGLALALDVQGALRPELRLLVMSATLDGARVARLLSGATVIESEGRAFPVDIRYDERPAGVAIEDAMAKAIRAALADEPGSVLAFLPGQREIERTAERLQGRVSADTDIVPLYGMLDNKAQDAAIRPAPSGRRKVVLATSIAETSITIDGVRVVIDSGLSRLPRYEPASGLTRLETVRVSRASADQRAGRAGRTQPGVAIRLWRAEQTAALPAFIPPEILEADLSGLLLDCAAFGVADPVSLSFLDPPPAPALNEARALLRALDAIDEAGRLTESGAAMRRLALPVRLAHMVAEAAKTGQAFEAAMLAVLLTERGLGGEGADLERRLMRFRSERSPRATAARQLAERLAKQASPSPLRGGSASEPSAAKRGGLGGVANGVPDPTRPRSASRIDVPGRATGLARPSDPLEGEGRAGALLIHAWPDRVAKARGERGRFVLANGSGAMLDTVDPLAGAAWLVVADLQGKAQNARITAAAAIDEADIRAALAQKIETSRETGFDRDRRAVRVRETVRLGAITLSERMLPAPAGVDADRAILDALREHGLSLLPWGKEAETLRQRLGWLHRGLGAPWPDVSDAALVDRLDDWLLPFLSGAASFAAIDPGVLSAGLMALVPHDLQRRIEALAPTHFDAPSGSRVPIRYDGEWPVLAIRVQELFGLDRHPAIANGTVPLTLELLSPAHRPIQTTRDLPGFWRGSWADVRADMRGRYPRHVWPENPLLATATSRAKPRGT</sequence>
<dbReference type="PANTHER" id="PTHR43519:SF1">
    <property type="entry name" value="ATP-DEPENDENT RNA HELICASE HRPB"/>
    <property type="match status" value="1"/>
</dbReference>
<dbReference type="GO" id="GO:0016787">
    <property type="term" value="F:hydrolase activity"/>
    <property type="evidence" value="ECO:0007669"/>
    <property type="project" value="UniProtKB-KW"/>
</dbReference>
<evidence type="ECO:0000256" key="3">
    <source>
        <dbReference type="ARBA" id="ARBA00022806"/>
    </source>
</evidence>
<dbReference type="InterPro" id="IPR010225">
    <property type="entry name" value="HrpB"/>
</dbReference>
<dbReference type="Gene3D" id="3.40.50.300">
    <property type="entry name" value="P-loop containing nucleotide triphosphate hydrolases"/>
    <property type="match status" value="2"/>
</dbReference>
<dbReference type="InterPro" id="IPR014001">
    <property type="entry name" value="Helicase_ATP-bd"/>
</dbReference>
<accession>A0A2P9AC39</accession>
<dbReference type="FunFam" id="3.40.50.300:FF:002125">
    <property type="entry name" value="ATP-dependent helicase HrpB"/>
    <property type="match status" value="1"/>
</dbReference>
<keyword evidence="9" id="KW-1185">Reference proteome</keyword>
<dbReference type="CDD" id="cd18791">
    <property type="entry name" value="SF2_C_RHA"/>
    <property type="match status" value="1"/>
</dbReference>
<feature type="region of interest" description="Disordered" evidence="5">
    <location>
        <begin position="492"/>
        <end position="556"/>
    </location>
</feature>
<dbReference type="InterPro" id="IPR011545">
    <property type="entry name" value="DEAD/DEAH_box_helicase_dom"/>
</dbReference>
<dbReference type="InterPro" id="IPR001650">
    <property type="entry name" value="Helicase_C-like"/>
</dbReference>
<dbReference type="PIRSF" id="PIRSF005496">
    <property type="entry name" value="ATP_hel_hrpB"/>
    <property type="match status" value="1"/>
</dbReference>
<dbReference type="PANTHER" id="PTHR43519">
    <property type="entry name" value="ATP-DEPENDENT RNA HELICASE HRPB"/>
    <property type="match status" value="1"/>
</dbReference>
<dbReference type="CDD" id="cd17990">
    <property type="entry name" value="DEXHc_HrpB"/>
    <property type="match status" value="1"/>
</dbReference>
<dbReference type="SUPFAM" id="SSF52540">
    <property type="entry name" value="P-loop containing nucleoside triphosphate hydrolases"/>
    <property type="match status" value="1"/>
</dbReference>
<dbReference type="AlphaFoldDB" id="A0A2P9AC39"/>
<dbReference type="PROSITE" id="PS51192">
    <property type="entry name" value="HELICASE_ATP_BIND_1"/>
    <property type="match status" value="1"/>
</dbReference>
<name>A0A2P9AC39_9HYPH</name>
<dbReference type="GO" id="GO:0005524">
    <property type="term" value="F:ATP binding"/>
    <property type="evidence" value="ECO:0007669"/>
    <property type="project" value="UniProtKB-KW"/>
</dbReference>
<dbReference type="GO" id="GO:0003676">
    <property type="term" value="F:nucleic acid binding"/>
    <property type="evidence" value="ECO:0007669"/>
    <property type="project" value="InterPro"/>
</dbReference>
<dbReference type="EC" id="3.6.4.13" evidence="8"/>
<keyword evidence="1" id="KW-0547">Nucleotide-binding</keyword>
<organism evidence="8 9">
    <name type="scientific">Mesorhizobium delmotii</name>
    <dbReference type="NCBI Taxonomy" id="1631247"/>
    <lineage>
        <taxon>Bacteria</taxon>
        <taxon>Pseudomonadati</taxon>
        <taxon>Pseudomonadota</taxon>
        <taxon>Alphaproteobacteria</taxon>
        <taxon>Hyphomicrobiales</taxon>
        <taxon>Phyllobacteriaceae</taxon>
        <taxon>Mesorhizobium</taxon>
    </lineage>
</organism>
<dbReference type="SMR" id="A0A2P9AC39"/>
<dbReference type="EMBL" id="FUIG01000013">
    <property type="protein sequence ID" value="SJM28696.1"/>
    <property type="molecule type" value="Genomic_DNA"/>
</dbReference>
<evidence type="ECO:0000256" key="2">
    <source>
        <dbReference type="ARBA" id="ARBA00022801"/>
    </source>
</evidence>
<protein>
    <submittedName>
        <fullName evidence="8">ATP-dependent RNA helicase HrpB</fullName>
        <ecNumber evidence="8">3.6.4.13</ecNumber>
    </submittedName>
</protein>
<dbReference type="InterPro" id="IPR027417">
    <property type="entry name" value="P-loop_NTPase"/>
</dbReference>
<evidence type="ECO:0000259" key="7">
    <source>
        <dbReference type="PROSITE" id="PS51194"/>
    </source>
</evidence>